<evidence type="ECO:0000256" key="4">
    <source>
        <dbReference type="ARBA" id="ARBA00022519"/>
    </source>
</evidence>
<dbReference type="Pfam" id="PF14697">
    <property type="entry name" value="Fer4_21"/>
    <property type="match status" value="1"/>
</dbReference>
<keyword evidence="5" id="KW-0479">Metal-binding</keyword>
<sequence length="278" mass="31028">MSITADNINQLLPQTQCRECGFSGCLPYAEALANNAAELNLCAAGGKIVMLDLANLLQRPTKQPEKIQPKTLAYIDESVCIGCTACIRACPVDAIMGASKFMHTVLTDECTGCGLCVAPCPVDCIDLIDVKDEFLPRNHYLASQPSLAPRSQAAEHAKARYDNHTQRKQRENDARRAKLAQREAATKQEFANPEQKNTFNPADLIAQAMAKAQAQKNQRVVPNNREDFQKIQIQKAQEKALYSRNMNKMRYGNDEEKAQALIWLREYKATQEAKLTKK</sequence>
<dbReference type="PROSITE" id="PS00198">
    <property type="entry name" value="4FE4S_FER_1"/>
    <property type="match status" value="1"/>
</dbReference>
<name>V9HL80_9NEIS</name>
<dbReference type="AlphaFoldDB" id="V9HL80"/>
<evidence type="ECO:0000256" key="10">
    <source>
        <dbReference type="ARBA" id="ARBA00023014"/>
    </source>
</evidence>
<dbReference type="PANTHER" id="PTHR42859">
    <property type="entry name" value="OXIDOREDUCTASE"/>
    <property type="match status" value="1"/>
</dbReference>
<dbReference type="PROSITE" id="PS51656">
    <property type="entry name" value="4FE4S"/>
    <property type="match status" value="1"/>
</dbReference>
<dbReference type="InterPro" id="IPR007202">
    <property type="entry name" value="4Fe-4S_dom"/>
</dbReference>
<reference evidence="15 16" key="2">
    <citation type="submission" date="2011-10" db="EMBL/GenBank/DDBJ databases">
        <title>The Genome Sequence of Simonsiella muelleri ATCC 29453.</title>
        <authorList>
            <consortium name="The Broad Institute Genome Sequencing Platform"/>
            <consortium name="The Broad Institute Genome Sequencing Center for Infectious Disease"/>
            <person name="Earl A."/>
            <person name="Ward D."/>
            <person name="Feldgarden M."/>
            <person name="Gevers D."/>
            <person name="Izard J."/>
            <person name="Baranova O.V."/>
            <person name="Blanton J.M."/>
            <person name="Tanner A.C."/>
            <person name="Dewhirst F."/>
            <person name="Young S.K."/>
            <person name="Zeng Q."/>
            <person name="Gargeya S."/>
            <person name="Fitzgerald M."/>
            <person name="Haas B."/>
            <person name="Abouelleil A."/>
            <person name="Alvarado L."/>
            <person name="Arachchi H.M."/>
            <person name="Berlin A."/>
            <person name="Brown A."/>
            <person name="Chapman S.B."/>
            <person name="Chen Z."/>
            <person name="Dunbar C."/>
            <person name="Freedman E."/>
            <person name="Gearin G."/>
            <person name="Goldberg J."/>
            <person name="Griggs A."/>
            <person name="Gujja S."/>
            <person name="Heiman D."/>
            <person name="Howarth C."/>
            <person name="Larson L."/>
            <person name="Lui A."/>
            <person name="MacDonald P.J.P."/>
            <person name="Montmayeur A."/>
            <person name="Murphy C."/>
            <person name="Neiman D."/>
            <person name="Pearson M."/>
            <person name="Priest M."/>
            <person name="Roberts A."/>
            <person name="Saif S."/>
            <person name="Shea T."/>
            <person name="Shenoy N."/>
            <person name="Sisk P."/>
            <person name="Stolte C."/>
            <person name="Sykes S."/>
            <person name="Wortman J."/>
            <person name="Nusbaum C."/>
            <person name="Birren B."/>
        </authorList>
    </citation>
    <scope>NUCLEOTIDE SEQUENCE [LARGE SCALE GENOMIC DNA]</scope>
    <source>
        <strain evidence="15 16">ATCC 29453</strain>
    </source>
</reference>
<keyword evidence="7" id="KW-1278">Translocase</keyword>
<dbReference type="InterPro" id="IPR050294">
    <property type="entry name" value="RnfB_subfamily"/>
</dbReference>
<evidence type="ECO:0000256" key="5">
    <source>
        <dbReference type="ARBA" id="ARBA00022723"/>
    </source>
</evidence>
<evidence type="ECO:0000256" key="12">
    <source>
        <dbReference type="SAM" id="MobiDB-lite"/>
    </source>
</evidence>
<keyword evidence="4" id="KW-0997">Cell inner membrane</keyword>
<dbReference type="InterPro" id="IPR010207">
    <property type="entry name" value="Elect_transpt_cplx_RnfB/RsxB"/>
</dbReference>
<dbReference type="GO" id="GO:0051539">
    <property type="term" value="F:4 iron, 4 sulfur cluster binding"/>
    <property type="evidence" value="ECO:0007669"/>
    <property type="project" value="UniProtKB-KW"/>
</dbReference>
<dbReference type="NCBIfam" id="TIGR01944">
    <property type="entry name" value="rnfB"/>
    <property type="match status" value="1"/>
</dbReference>
<protein>
    <submittedName>
        <fullName evidence="15">Electron transport complex, rnfabcdge type, B subunit</fullName>
    </submittedName>
</protein>
<dbReference type="InterPro" id="IPR017900">
    <property type="entry name" value="4Fe4S_Fe_S_CS"/>
</dbReference>
<keyword evidence="1" id="KW-0813">Transport</keyword>
<feature type="compositionally biased region" description="Basic and acidic residues" evidence="12">
    <location>
        <begin position="153"/>
        <end position="186"/>
    </location>
</feature>
<evidence type="ECO:0000259" key="13">
    <source>
        <dbReference type="PROSITE" id="PS51379"/>
    </source>
</evidence>
<reference evidence="15 16" key="1">
    <citation type="submission" date="2010-03" db="EMBL/GenBank/DDBJ databases">
        <authorList>
            <consortium name="The Broad Institute Genome Sequencing Platform"/>
            <person name="Ward D."/>
            <person name="Earl A."/>
            <person name="Feldgarden M."/>
            <person name="Gevers D."/>
            <person name="Young S."/>
            <person name="Zeng Q."/>
            <person name="Koehrsen M."/>
            <person name="Alvarado L."/>
            <person name="Berlin A.M."/>
            <person name="Borenstein D."/>
            <person name="Chapman S.B."/>
            <person name="Chen Z."/>
            <person name="Engels R."/>
            <person name="Freedman E."/>
            <person name="Gellesch M."/>
            <person name="Goldberg J."/>
            <person name="Griggs A."/>
            <person name="Gujja S."/>
            <person name="Heilman E.R."/>
            <person name="Heiman D.I."/>
            <person name="Hepburn T.A."/>
            <person name="Howarth C."/>
            <person name="Jen D."/>
            <person name="Larson L."/>
            <person name="Mehta T."/>
            <person name="Park D."/>
            <person name="Pearson M."/>
            <person name="Richards J."/>
            <person name="Roberts A."/>
            <person name="Saif S."/>
            <person name="Shea T.D."/>
            <person name="Shenoy N."/>
            <person name="Sisk P."/>
            <person name="Stolte C."/>
            <person name="Sykes S.N."/>
            <person name="Walk T."/>
            <person name="White J."/>
            <person name="Yandava C."/>
            <person name="Izard J."/>
            <person name="Baranova O.V."/>
            <person name="Blanton J.M."/>
            <person name="Tanner A.C."/>
            <person name="Dewhirst F."/>
            <person name="Haas B."/>
            <person name="Nusbaum C."/>
            <person name="Birren B."/>
        </authorList>
    </citation>
    <scope>NUCLEOTIDE SEQUENCE [LARGE SCALE GENOMIC DNA]</scope>
    <source>
        <strain evidence="15 16">ATCC 29453</strain>
    </source>
</reference>
<gene>
    <name evidence="15" type="ORF">HMPREF9021_01162</name>
</gene>
<evidence type="ECO:0000313" key="15">
    <source>
        <dbReference type="EMBL" id="EFG30934.2"/>
    </source>
</evidence>
<evidence type="ECO:0000256" key="7">
    <source>
        <dbReference type="ARBA" id="ARBA00022967"/>
    </source>
</evidence>
<dbReference type="OrthoDB" id="9789936at2"/>
<evidence type="ECO:0000256" key="3">
    <source>
        <dbReference type="ARBA" id="ARBA00022485"/>
    </source>
</evidence>
<dbReference type="SUPFAM" id="SSF54862">
    <property type="entry name" value="4Fe-4S ferredoxins"/>
    <property type="match status" value="1"/>
</dbReference>
<dbReference type="HOGENOM" id="CLU_063448_0_1_4"/>
<dbReference type="GO" id="GO:0046872">
    <property type="term" value="F:metal ion binding"/>
    <property type="evidence" value="ECO:0007669"/>
    <property type="project" value="UniProtKB-KW"/>
</dbReference>
<accession>V9HL80</accession>
<evidence type="ECO:0000256" key="8">
    <source>
        <dbReference type="ARBA" id="ARBA00022982"/>
    </source>
</evidence>
<dbReference type="eggNOG" id="COG2878">
    <property type="taxonomic scope" value="Bacteria"/>
</dbReference>
<dbReference type="RefSeq" id="WP_002641765.1">
    <property type="nucleotide sequence ID" value="NZ_CP019448.1"/>
</dbReference>
<keyword evidence="6" id="KW-0677">Repeat</keyword>
<keyword evidence="2" id="KW-1003">Cell membrane</keyword>
<evidence type="ECO:0000313" key="16">
    <source>
        <dbReference type="Proteomes" id="UP000017813"/>
    </source>
</evidence>
<keyword evidence="8" id="KW-0249">Electron transport</keyword>
<evidence type="ECO:0000256" key="2">
    <source>
        <dbReference type="ARBA" id="ARBA00022475"/>
    </source>
</evidence>
<dbReference type="Pfam" id="PF04060">
    <property type="entry name" value="FeS"/>
    <property type="match status" value="1"/>
</dbReference>
<feature type="region of interest" description="Disordered" evidence="12">
    <location>
        <begin position="145"/>
        <end position="198"/>
    </location>
</feature>
<evidence type="ECO:0000256" key="11">
    <source>
        <dbReference type="ARBA" id="ARBA00023136"/>
    </source>
</evidence>
<keyword evidence="9" id="KW-0408">Iron</keyword>
<evidence type="ECO:0000256" key="1">
    <source>
        <dbReference type="ARBA" id="ARBA00022448"/>
    </source>
</evidence>
<dbReference type="GO" id="GO:0009055">
    <property type="term" value="F:electron transfer activity"/>
    <property type="evidence" value="ECO:0007669"/>
    <property type="project" value="InterPro"/>
</dbReference>
<dbReference type="KEGG" id="smur:BWP33_04425"/>
<feature type="domain" description="4Fe-4S ferredoxin-type" evidence="13">
    <location>
        <begin position="71"/>
        <end position="100"/>
    </location>
</feature>
<evidence type="ECO:0000259" key="14">
    <source>
        <dbReference type="PROSITE" id="PS51656"/>
    </source>
</evidence>
<keyword evidence="16" id="KW-1185">Reference proteome</keyword>
<proteinExistence type="predicted"/>
<dbReference type="EMBL" id="ADCY02000024">
    <property type="protein sequence ID" value="EFG30934.2"/>
    <property type="molecule type" value="Genomic_DNA"/>
</dbReference>
<keyword evidence="10" id="KW-0411">Iron-sulfur</keyword>
<keyword evidence="11" id="KW-0472">Membrane</keyword>
<feature type="domain" description="4Fe-4S ferredoxin-type" evidence="13">
    <location>
        <begin position="101"/>
        <end position="130"/>
    </location>
</feature>
<dbReference type="PROSITE" id="PS51379">
    <property type="entry name" value="4FE4S_FER_2"/>
    <property type="match status" value="2"/>
</dbReference>
<dbReference type="Proteomes" id="UP000017813">
    <property type="component" value="Unassembled WGS sequence"/>
</dbReference>
<dbReference type="Gene3D" id="3.30.70.20">
    <property type="match status" value="1"/>
</dbReference>
<feature type="domain" description="4Fe-4S" evidence="14">
    <location>
        <begin position="1"/>
        <end position="59"/>
    </location>
</feature>
<evidence type="ECO:0000256" key="6">
    <source>
        <dbReference type="ARBA" id="ARBA00022737"/>
    </source>
</evidence>
<dbReference type="InterPro" id="IPR017896">
    <property type="entry name" value="4Fe4S_Fe-S-bd"/>
</dbReference>
<comment type="caution">
    <text evidence="15">The sequence shown here is derived from an EMBL/GenBank/DDBJ whole genome shotgun (WGS) entry which is preliminary data.</text>
</comment>
<dbReference type="Gene3D" id="1.10.15.40">
    <property type="entry name" value="Electron transport complex subunit B, putative Fe-S cluster"/>
    <property type="match status" value="1"/>
</dbReference>
<keyword evidence="3" id="KW-0004">4Fe-4S</keyword>
<dbReference type="PANTHER" id="PTHR42859:SF3">
    <property type="entry name" value="ION-TRANSLOCATING OXIDOREDUCTASE COMPLEX SUBUNIT B"/>
    <property type="match status" value="1"/>
</dbReference>
<evidence type="ECO:0000256" key="9">
    <source>
        <dbReference type="ARBA" id="ARBA00023004"/>
    </source>
</evidence>
<organism evidence="15 16">
    <name type="scientific">Simonsiella muelleri ATCC 29453</name>
    <dbReference type="NCBI Taxonomy" id="641147"/>
    <lineage>
        <taxon>Bacteria</taxon>
        <taxon>Pseudomonadati</taxon>
        <taxon>Pseudomonadota</taxon>
        <taxon>Betaproteobacteria</taxon>
        <taxon>Neisseriales</taxon>
        <taxon>Neisseriaceae</taxon>
        <taxon>Simonsiella</taxon>
    </lineage>
</organism>
<dbReference type="STRING" id="641147.HMPREF9021_01162"/>